<dbReference type="InterPro" id="IPR050950">
    <property type="entry name" value="HTH-type_LysR_regulators"/>
</dbReference>
<evidence type="ECO:0000259" key="1">
    <source>
        <dbReference type="Pfam" id="PF03466"/>
    </source>
</evidence>
<sequence length="194" mass="21609">MGTVSSSGAVLLNERILAFHKKYSGIKFEIFEGNTFNLIDLLNKGIIEVGIVRTPFKTTGFECKYAAPEPMVAAMSRELDWQPGNEIISVSSLKDQPLILYRRFVQLISETCLEHGFEPDVFCKTDDARTALLWANAGLGVALLPRSAFGLAANRNLIFKEIASEKLQTQITAIWVKGRYLSSLAEKFIENFEG</sequence>
<dbReference type="PANTHER" id="PTHR30419:SF28">
    <property type="entry name" value="HTH-TYPE TRANSCRIPTIONAL REGULATOR BSDA"/>
    <property type="match status" value="1"/>
</dbReference>
<reference evidence="2" key="1">
    <citation type="submission" date="2019-08" db="EMBL/GenBank/DDBJ databases">
        <authorList>
            <person name="Kucharzyk K."/>
            <person name="Murdoch R.W."/>
            <person name="Higgins S."/>
            <person name="Loffler F."/>
        </authorList>
    </citation>
    <scope>NUCLEOTIDE SEQUENCE</scope>
</reference>
<organism evidence="2">
    <name type="scientific">bioreactor metagenome</name>
    <dbReference type="NCBI Taxonomy" id="1076179"/>
    <lineage>
        <taxon>unclassified sequences</taxon>
        <taxon>metagenomes</taxon>
        <taxon>ecological metagenomes</taxon>
    </lineage>
</organism>
<dbReference type="EMBL" id="VSSQ01041970">
    <property type="protein sequence ID" value="MPM95483.1"/>
    <property type="molecule type" value="Genomic_DNA"/>
</dbReference>
<evidence type="ECO:0000313" key="2">
    <source>
        <dbReference type="EMBL" id="MPM95483.1"/>
    </source>
</evidence>
<dbReference type="GO" id="GO:0006355">
    <property type="term" value="P:regulation of DNA-templated transcription"/>
    <property type="evidence" value="ECO:0007669"/>
    <property type="project" value="TreeGrafter"/>
</dbReference>
<dbReference type="InterPro" id="IPR005119">
    <property type="entry name" value="LysR_subst-bd"/>
</dbReference>
<comment type="caution">
    <text evidence="2">The sequence shown here is derived from an EMBL/GenBank/DDBJ whole genome shotgun (WGS) entry which is preliminary data.</text>
</comment>
<gene>
    <name evidence="2" type="ORF">SDC9_142637</name>
</gene>
<feature type="domain" description="LysR substrate-binding" evidence="1">
    <location>
        <begin position="2"/>
        <end position="190"/>
    </location>
</feature>
<protein>
    <recommendedName>
        <fullName evidence="1">LysR substrate-binding domain-containing protein</fullName>
    </recommendedName>
</protein>
<dbReference type="GO" id="GO:0005829">
    <property type="term" value="C:cytosol"/>
    <property type="evidence" value="ECO:0007669"/>
    <property type="project" value="TreeGrafter"/>
</dbReference>
<accession>A0A645E3V2</accession>
<dbReference type="SUPFAM" id="SSF53850">
    <property type="entry name" value="Periplasmic binding protein-like II"/>
    <property type="match status" value="1"/>
</dbReference>
<dbReference type="Pfam" id="PF03466">
    <property type="entry name" value="LysR_substrate"/>
    <property type="match status" value="1"/>
</dbReference>
<proteinExistence type="predicted"/>
<dbReference type="AlphaFoldDB" id="A0A645E3V2"/>
<dbReference type="PANTHER" id="PTHR30419">
    <property type="entry name" value="HTH-TYPE TRANSCRIPTIONAL REGULATOR YBHD"/>
    <property type="match status" value="1"/>
</dbReference>
<dbReference type="CDD" id="cd05466">
    <property type="entry name" value="PBP2_LTTR_substrate"/>
    <property type="match status" value="1"/>
</dbReference>
<dbReference type="Gene3D" id="3.40.190.290">
    <property type="match status" value="1"/>
</dbReference>
<name>A0A645E3V2_9ZZZZ</name>